<name>A0A511BRT8_9PROT</name>
<dbReference type="SUPFAM" id="SSF50494">
    <property type="entry name" value="Trypsin-like serine proteases"/>
    <property type="match status" value="1"/>
</dbReference>
<feature type="domain" description="PDZ" evidence="18">
    <location>
        <begin position="319"/>
        <end position="388"/>
    </location>
</feature>
<dbReference type="Proteomes" id="UP000321405">
    <property type="component" value="Unassembled WGS sequence"/>
</dbReference>
<feature type="binding site" evidence="15">
    <location>
        <position position="194"/>
    </location>
    <ligand>
        <name>substrate</name>
    </ligand>
</feature>
<evidence type="ECO:0000256" key="17">
    <source>
        <dbReference type="SAM" id="SignalP"/>
    </source>
</evidence>
<feature type="region of interest" description="Disordered" evidence="16">
    <location>
        <begin position="91"/>
        <end position="146"/>
    </location>
</feature>
<evidence type="ECO:0000256" key="16">
    <source>
        <dbReference type="SAM" id="MobiDB-lite"/>
    </source>
</evidence>
<dbReference type="SMART" id="SM00228">
    <property type="entry name" value="PDZ"/>
    <property type="match status" value="2"/>
</dbReference>
<gene>
    <name evidence="19" type="ORF">SSA02_19850</name>
</gene>
<keyword evidence="20" id="KW-1185">Reference proteome</keyword>
<dbReference type="Pfam" id="PF13180">
    <property type="entry name" value="PDZ_2"/>
    <property type="match status" value="2"/>
</dbReference>
<organism evidence="19 20">
    <name type="scientific">Swaminathania salitolerans</name>
    <dbReference type="NCBI Taxonomy" id="182838"/>
    <lineage>
        <taxon>Bacteria</taxon>
        <taxon>Pseudomonadati</taxon>
        <taxon>Pseudomonadota</taxon>
        <taxon>Alphaproteobacteria</taxon>
        <taxon>Acetobacterales</taxon>
        <taxon>Acetobacteraceae</taxon>
        <taxon>Swaminathania</taxon>
    </lineage>
</organism>
<comment type="subcellular location">
    <subcellularLocation>
        <location evidence="2">Periplasm</location>
    </subcellularLocation>
</comment>
<dbReference type="Pfam" id="PF13365">
    <property type="entry name" value="Trypsin_2"/>
    <property type="match status" value="1"/>
</dbReference>
<dbReference type="InterPro" id="IPR001940">
    <property type="entry name" value="Peptidase_S1C"/>
</dbReference>
<dbReference type="InterPro" id="IPR001478">
    <property type="entry name" value="PDZ"/>
</dbReference>
<dbReference type="GO" id="GO:0042597">
    <property type="term" value="C:periplasmic space"/>
    <property type="evidence" value="ECO:0007669"/>
    <property type="project" value="UniProtKB-SubCell"/>
</dbReference>
<comment type="catalytic activity">
    <reaction evidence="1">
        <text>Acts on substrates that are at least partially unfolded. The cleavage site P1 residue is normally between a pair of hydrophobic residues, such as Val-|-Val.</text>
        <dbReference type="EC" id="3.4.21.107"/>
    </reaction>
</comment>
<feature type="active site" description="Charge relay system" evidence="14">
    <location>
        <position position="164"/>
    </location>
</feature>
<dbReference type="FunFam" id="2.40.10.120:FF:000007">
    <property type="entry name" value="Periplasmic serine endoprotease DegP-like"/>
    <property type="match status" value="1"/>
</dbReference>
<dbReference type="GO" id="GO:0004252">
    <property type="term" value="F:serine-type endopeptidase activity"/>
    <property type="evidence" value="ECO:0007669"/>
    <property type="project" value="InterPro"/>
</dbReference>
<evidence type="ECO:0000256" key="7">
    <source>
        <dbReference type="ARBA" id="ARBA00022729"/>
    </source>
</evidence>
<evidence type="ECO:0000313" key="19">
    <source>
        <dbReference type="EMBL" id="GEL02822.1"/>
    </source>
</evidence>
<keyword evidence="12" id="KW-0346">Stress response</keyword>
<dbReference type="PANTHER" id="PTHR22939">
    <property type="entry name" value="SERINE PROTEASE FAMILY S1C HTRA-RELATED"/>
    <property type="match status" value="1"/>
</dbReference>
<dbReference type="Gene3D" id="2.40.10.120">
    <property type="match status" value="1"/>
</dbReference>
<dbReference type="PANTHER" id="PTHR22939:SF130">
    <property type="entry name" value="PERIPLASMIC SERINE ENDOPROTEASE DEGP-LIKE-RELATED"/>
    <property type="match status" value="1"/>
</dbReference>
<feature type="compositionally biased region" description="Acidic residues" evidence="16">
    <location>
        <begin position="97"/>
        <end position="108"/>
    </location>
</feature>
<protein>
    <recommendedName>
        <fullName evidence="5">Probable periplasmic serine endoprotease DegP-like</fullName>
        <ecNumber evidence="4">3.4.21.107</ecNumber>
    </recommendedName>
    <alternativeName>
        <fullName evidence="13">Protease Do</fullName>
    </alternativeName>
</protein>
<accession>A0A511BRT8</accession>
<dbReference type="GO" id="GO:0006508">
    <property type="term" value="P:proteolysis"/>
    <property type="evidence" value="ECO:0007669"/>
    <property type="project" value="UniProtKB-KW"/>
</dbReference>
<evidence type="ECO:0000256" key="14">
    <source>
        <dbReference type="PIRSR" id="PIRSR611782-1"/>
    </source>
</evidence>
<evidence type="ECO:0000256" key="12">
    <source>
        <dbReference type="ARBA" id="ARBA00023016"/>
    </source>
</evidence>
<comment type="similarity">
    <text evidence="3">Belongs to the peptidase S1C family.</text>
</comment>
<evidence type="ECO:0000256" key="11">
    <source>
        <dbReference type="ARBA" id="ARBA00022825"/>
    </source>
</evidence>
<feature type="signal peptide" evidence="17">
    <location>
        <begin position="1"/>
        <end position="38"/>
    </location>
</feature>
<dbReference type="AlphaFoldDB" id="A0A511BRT8"/>
<keyword evidence="9" id="KW-0574">Periplasm</keyword>
<dbReference type="InterPro" id="IPR011782">
    <property type="entry name" value="Pept_S1C_Do"/>
</dbReference>
<dbReference type="InterPro" id="IPR036034">
    <property type="entry name" value="PDZ_sf"/>
</dbReference>
<evidence type="ECO:0000256" key="6">
    <source>
        <dbReference type="ARBA" id="ARBA00022670"/>
    </source>
</evidence>
<keyword evidence="8" id="KW-0677">Repeat</keyword>
<feature type="active site" description="Charge relay system" evidence="14">
    <location>
        <position position="268"/>
    </location>
</feature>
<evidence type="ECO:0000256" key="9">
    <source>
        <dbReference type="ARBA" id="ARBA00022764"/>
    </source>
</evidence>
<evidence type="ECO:0000256" key="4">
    <source>
        <dbReference type="ARBA" id="ARBA00013035"/>
    </source>
</evidence>
<keyword evidence="7 17" id="KW-0732">Signal</keyword>
<feature type="binding site" evidence="15">
    <location>
        <position position="164"/>
    </location>
    <ligand>
        <name>substrate</name>
    </ligand>
</feature>
<dbReference type="EMBL" id="BJVC01000004">
    <property type="protein sequence ID" value="GEL02822.1"/>
    <property type="molecule type" value="Genomic_DNA"/>
</dbReference>
<evidence type="ECO:0000256" key="1">
    <source>
        <dbReference type="ARBA" id="ARBA00001772"/>
    </source>
</evidence>
<proteinExistence type="inferred from homology"/>
<dbReference type="PRINTS" id="PR00834">
    <property type="entry name" value="PROTEASES2C"/>
</dbReference>
<dbReference type="CDD" id="cd10839">
    <property type="entry name" value="cpPDZ1_DegP-like"/>
    <property type="match status" value="1"/>
</dbReference>
<dbReference type="SUPFAM" id="SSF50156">
    <property type="entry name" value="PDZ domain-like"/>
    <property type="match status" value="2"/>
</dbReference>
<feature type="chain" id="PRO_5038991328" description="Probable periplasmic serine endoprotease DegP-like" evidence="17">
    <location>
        <begin position="39"/>
        <end position="533"/>
    </location>
</feature>
<sequence length="533" mass="55636">MKHRSVLAALMGSCLSAAPLARTLCVLTPCALASYALAPSALAPYALAPRALAEPAISPPAARAVHAAPDSYADLAARLLPAVVNISISATLKPGESDDDDDGPDASPEDGPQVPQFPPGSPMEKFFHDYMNRRPTPSGPPRKMQALGSGFIISPDGFIVTNNHVIKDADKVSVTLQDGTVLPARIVGRDSRTDLAVIKIDGKAPFPTVAFGDSDKARVGDRVLAIGNPFGLSGTVTNGIVSSRGRDINHGLYDDYIQTDASINRGNSGGPLFDLDGQVIGINTAIYSSSGGSIGIGFAIPANDARGVIEQLRRDGHVSRGWIGVRVQNVTHEIADSIGLKPEKGAMIATVDPKGPASAAGMKTGDVILSLDGKPIDGHALPRLVAEIAPGTRARFGLWRKGKTREALVTVKASPEAPDMPPTPEKTKGPSTLALADLGVTFAAIDDANRTKYGLSDSQRGVVVTDVTQDGPADTRGLQPGDVVTEVQQIAVNAPEALSKELARARAQKKHTVLLLVQGQDGLRWVPLPLSGD</sequence>
<feature type="binding site" evidence="15">
    <location>
        <begin position="266"/>
        <end position="268"/>
    </location>
    <ligand>
        <name>substrate</name>
    </ligand>
</feature>
<evidence type="ECO:0000313" key="20">
    <source>
        <dbReference type="Proteomes" id="UP000321405"/>
    </source>
</evidence>
<evidence type="ECO:0000256" key="13">
    <source>
        <dbReference type="ARBA" id="ARBA00032850"/>
    </source>
</evidence>
<dbReference type="NCBIfam" id="TIGR02037">
    <property type="entry name" value="degP_htrA_DO"/>
    <property type="match status" value="1"/>
</dbReference>
<feature type="active site" description="Charge relay system" evidence="14">
    <location>
        <position position="194"/>
    </location>
</feature>
<evidence type="ECO:0000256" key="15">
    <source>
        <dbReference type="PIRSR" id="PIRSR611782-2"/>
    </source>
</evidence>
<dbReference type="Gene3D" id="2.30.42.10">
    <property type="match status" value="2"/>
</dbReference>
<dbReference type="InterPro" id="IPR009003">
    <property type="entry name" value="Peptidase_S1_PA"/>
</dbReference>
<evidence type="ECO:0000256" key="10">
    <source>
        <dbReference type="ARBA" id="ARBA00022801"/>
    </source>
</evidence>
<evidence type="ECO:0000259" key="18">
    <source>
        <dbReference type="PROSITE" id="PS50106"/>
    </source>
</evidence>
<dbReference type="EC" id="3.4.21.107" evidence="4"/>
<feature type="domain" description="PDZ" evidence="18">
    <location>
        <begin position="408"/>
        <end position="487"/>
    </location>
</feature>
<keyword evidence="11" id="KW-0720">Serine protease</keyword>
<keyword evidence="10" id="KW-0378">Hydrolase</keyword>
<dbReference type="PROSITE" id="PS50106">
    <property type="entry name" value="PDZ"/>
    <property type="match status" value="2"/>
</dbReference>
<evidence type="ECO:0000256" key="5">
    <source>
        <dbReference type="ARBA" id="ARBA00013958"/>
    </source>
</evidence>
<reference evidence="19 20" key="1">
    <citation type="submission" date="2019-07" db="EMBL/GenBank/DDBJ databases">
        <title>Whole genome shotgun sequence of Swaminathania salitolerans NBRC 104436.</title>
        <authorList>
            <person name="Hosoyama A."/>
            <person name="Uohara A."/>
            <person name="Ohji S."/>
            <person name="Ichikawa N."/>
        </authorList>
    </citation>
    <scope>NUCLEOTIDE SEQUENCE [LARGE SCALE GENOMIC DNA]</scope>
    <source>
        <strain evidence="19 20">NBRC 104436</strain>
    </source>
</reference>
<keyword evidence="6 19" id="KW-0645">Protease</keyword>
<dbReference type="OrthoDB" id="9758917at2"/>
<evidence type="ECO:0000256" key="2">
    <source>
        <dbReference type="ARBA" id="ARBA00004418"/>
    </source>
</evidence>
<evidence type="ECO:0000256" key="3">
    <source>
        <dbReference type="ARBA" id="ARBA00010541"/>
    </source>
</evidence>
<comment type="caution">
    <text evidence="19">The sequence shown here is derived from an EMBL/GenBank/DDBJ whole genome shotgun (WGS) entry which is preliminary data.</text>
</comment>
<evidence type="ECO:0000256" key="8">
    <source>
        <dbReference type="ARBA" id="ARBA00022737"/>
    </source>
</evidence>